<gene>
    <name evidence="2" type="ORF">UT77_C0002G0054</name>
</gene>
<dbReference type="PANTHER" id="PTHR18964:SF149">
    <property type="entry name" value="BIFUNCTIONAL UDP-N-ACETYLGLUCOSAMINE 2-EPIMERASE_N-ACETYLMANNOSAMINE KINASE"/>
    <property type="match status" value="1"/>
</dbReference>
<evidence type="ECO:0008006" key="4">
    <source>
        <dbReference type="Google" id="ProtNLM"/>
    </source>
</evidence>
<proteinExistence type="inferred from homology"/>
<dbReference type="Gene3D" id="3.30.420.40">
    <property type="match status" value="2"/>
</dbReference>
<reference evidence="2 3" key="1">
    <citation type="journal article" date="2015" name="Nature">
        <title>rRNA introns, odd ribosomes, and small enigmatic genomes across a large radiation of phyla.</title>
        <authorList>
            <person name="Brown C.T."/>
            <person name="Hug L.A."/>
            <person name="Thomas B.C."/>
            <person name="Sharon I."/>
            <person name="Castelle C.J."/>
            <person name="Singh A."/>
            <person name="Wilkins M.J."/>
            <person name="Williams K.H."/>
            <person name="Banfield J.F."/>
        </authorList>
    </citation>
    <scope>NUCLEOTIDE SEQUENCE [LARGE SCALE GENOMIC DNA]</scope>
</reference>
<evidence type="ECO:0000313" key="2">
    <source>
        <dbReference type="EMBL" id="KKR42401.1"/>
    </source>
</evidence>
<comment type="caution">
    <text evidence="2">The sequence shown here is derived from an EMBL/GenBank/DDBJ whole genome shotgun (WGS) entry which is preliminary data.</text>
</comment>
<dbReference type="SUPFAM" id="SSF53067">
    <property type="entry name" value="Actin-like ATPase domain"/>
    <property type="match status" value="1"/>
</dbReference>
<accession>A0A0G0QY65</accession>
<protein>
    <recommendedName>
        <fullName evidence="4">ROK family protein</fullName>
    </recommendedName>
</protein>
<dbReference type="InterPro" id="IPR043129">
    <property type="entry name" value="ATPase_NBD"/>
</dbReference>
<dbReference type="AlphaFoldDB" id="A0A0G0QY65"/>
<sequence>MFLVFDIGGTNMRIAISSDGRTIKSSKIVPTPKEFENGIEALKQVVVELSSGEKITAVAGSVAGPLDKTKSMLVASPHIPGWIQKPFKTQLESVFECRVLLENDTALGGLGEAVFGAGAGNKIVAFINIGTGVNGAKIEDGKIDENALGFETGHQIIVPSGKPCNCGGKGHLESYIGGENIERIYGQKAEDLKDPAAWDEIAKYAAIGINNTIVHWSPDILVLGGSVSQSLPLDRVKAHLTEELKIFPQIPEVVLGTLGHDAGFCGALKLLSLVD</sequence>
<name>A0A0G0QY65_9BACT</name>
<evidence type="ECO:0000313" key="3">
    <source>
        <dbReference type="Proteomes" id="UP000034881"/>
    </source>
</evidence>
<organism evidence="2 3">
    <name type="scientific">Candidatus Daviesbacteria bacterium GW2011_GWC2_40_12</name>
    <dbReference type="NCBI Taxonomy" id="1618431"/>
    <lineage>
        <taxon>Bacteria</taxon>
        <taxon>Candidatus Daviesiibacteriota</taxon>
    </lineage>
</organism>
<evidence type="ECO:0000256" key="1">
    <source>
        <dbReference type="ARBA" id="ARBA00006479"/>
    </source>
</evidence>
<dbReference type="Proteomes" id="UP000034881">
    <property type="component" value="Unassembled WGS sequence"/>
</dbReference>
<dbReference type="Pfam" id="PF00480">
    <property type="entry name" value="ROK"/>
    <property type="match status" value="1"/>
</dbReference>
<comment type="similarity">
    <text evidence="1">Belongs to the ROK (NagC/XylR) family.</text>
</comment>
<dbReference type="InterPro" id="IPR000600">
    <property type="entry name" value="ROK"/>
</dbReference>
<dbReference type="EMBL" id="LBYB01000002">
    <property type="protein sequence ID" value="KKR42401.1"/>
    <property type="molecule type" value="Genomic_DNA"/>
</dbReference>
<dbReference type="PANTHER" id="PTHR18964">
    <property type="entry name" value="ROK (REPRESSOR, ORF, KINASE) FAMILY"/>
    <property type="match status" value="1"/>
</dbReference>